<dbReference type="PANTHER" id="PTHR38166:SF1">
    <property type="entry name" value="C2H2-TYPE DOMAIN-CONTAINING PROTEIN"/>
    <property type="match status" value="1"/>
</dbReference>
<evidence type="ECO:0000313" key="3">
    <source>
        <dbReference type="Proteomes" id="UP000760494"/>
    </source>
</evidence>
<sequence length="360" mass="41318">MTETKFHKPPTSQTASQPNGSPTPSLDAREVKQVNTGQCDPWADHQPNAPIPGCVAPLSPGHDMGSPRLSLEDTEDGDAVDDIQPWEKELAAGEWFRTLVLELTTYTFEKFRIWKERLERISPIKDEISFSERFGPSFVQPATHTQTGDEYDLIREGLVSSSCPSSSAVFLYLACPFYVYDHEQCRECLLTGDLRNIEDLVEHLFQCHSRLLYCPHCYETFESQISRDDHVLEEKCQKRVPSQIFGLSESQKVKLFDVDIESQCIDQQALWFRIWSIVFPDTMEPQSWLLDRDPGLSISMMRDFWNSNGLKYIAQFLEDRRISQENSTKLTDMLYQRVLKDLLTGVMNERTCSWTALAPG</sequence>
<dbReference type="OrthoDB" id="5241264at2759"/>
<evidence type="ECO:0008006" key="4">
    <source>
        <dbReference type="Google" id="ProtNLM"/>
    </source>
</evidence>
<name>A0A9Q9RST6_FUSFU</name>
<gene>
    <name evidence="2" type="ORF">C2S_8680</name>
</gene>
<proteinExistence type="predicted"/>
<comment type="caution">
    <text evidence="2">The sequence shown here is derived from an EMBL/GenBank/DDBJ whole genome shotgun (WGS) entry which is preliminary data.</text>
</comment>
<dbReference type="PANTHER" id="PTHR38166">
    <property type="entry name" value="C2H2-TYPE DOMAIN-CONTAINING PROTEIN-RELATED"/>
    <property type="match status" value="1"/>
</dbReference>
<dbReference type="AlphaFoldDB" id="A0A9Q9RST6"/>
<evidence type="ECO:0000256" key="1">
    <source>
        <dbReference type="SAM" id="MobiDB-lite"/>
    </source>
</evidence>
<reference evidence="2" key="1">
    <citation type="submission" date="2019-05" db="EMBL/GenBank/DDBJ databases">
        <authorList>
            <person name="Piombo E."/>
        </authorList>
    </citation>
    <scope>NUCLEOTIDE SEQUENCE</scope>
    <source>
        <strain evidence="2">C2S</strain>
    </source>
</reference>
<protein>
    <recommendedName>
        <fullName evidence="4">C2H2-type domain-containing protein</fullName>
    </recommendedName>
</protein>
<dbReference type="Proteomes" id="UP000760494">
    <property type="component" value="Unassembled WGS sequence"/>
</dbReference>
<organism evidence="2 3">
    <name type="scientific">Fusarium fujikuroi</name>
    <name type="common">Bakanae and foot rot disease fungus</name>
    <name type="synonym">Gibberella fujikuroi</name>
    <dbReference type="NCBI Taxonomy" id="5127"/>
    <lineage>
        <taxon>Eukaryota</taxon>
        <taxon>Fungi</taxon>
        <taxon>Dikarya</taxon>
        <taxon>Ascomycota</taxon>
        <taxon>Pezizomycotina</taxon>
        <taxon>Sordariomycetes</taxon>
        <taxon>Hypocreomycetidae</taxon>
        <taxon>Hypocreales</taxon>
        <taxon>Nectriaceae</taxon>
        <taxon>Fusarium</taxon>
        <taxon>Fusarium fujikuroi species complex</taxon>
    </lineage>
</organism>
<feature type="compositionally biased region" description="Polar residues" evidence="1">
    <location>
        <begin position="10"/>
        <end position="24"/>
    </location>
</feature>
<accession>A0A9Q9RST6</accession>
<evidence type="ECO:0000313" key="2">
    <source>
        <dbReference type="EMBL" id="VTT72594.1"/>
    </source>
</evidence>
<dbReference type="EMBL" id="CABFJX010000346">
    <property type="protein sequence ID" value="VTT72594.1"/>
    <property type="molecule type" value="Genomic_DNA"/>
</dbReference>
<feature type="region of interest" description="Disordered" evidence="1">
    <location>
        <begin position="1"/>
        <end position="75"/>
    </location>
</feature>